<dbReference type="GO" id="GO:0015031">
    <property type="term" value="P:protein transport"/>
    <property type="evidence" value="ECO:0007669"/>
    <property type="project" value="UniProtKB-KW"/>
</dbReference>
<evidence type="ECO:0000313" key="10">
    <source>
        <dbReference type="Proteomes" id="UP000587991"/>
    </source>
</evidence>
<dbReference type="GO" id="GO:0022857">
    <property type="term" value="F:transmembrane transporter activity"/>
    <property type="evidence" value="ECO:0007669"/>
    <property type="project" value="InterPro"/>
</dbReference>
<gene>
    <name evidence="9" type="ORF">HF682_07500</name>
</gene>
<dbReference type="PANTHER" id="PTHR30558:SF7">
    <property type="entry name" value="TOL-PAL SYSTEM PROTEIN TOLR"/>
    <property type="match status" value="1"/>
</dbReference>
<dbReference type="Pfam" id="PF02472">
    <property type="entry name" value="ExbD"/>
    <property type="match status" value="1"/>
</dbReference>
<dbReference type="GO" id="GO:0005886">
    <property type="term" value="C:plasma membrane"/>
    <property type="evidence" value="ECO:0007669"/>
    <property type="project" value="UniProtKB-SubCell"/>
</dbReference>
<comment type="similarity">
    <text evidence="2 7">Belongs to the ExbD/TolR family.</text>
</comment>
<evidence type="ECO:0000256" key="4">
    <source>
        <dbReference type="ARBA" id="ARBA00022692"/>
    </source>
</evidence>
<name>A0A847RZ83_9NEIS</name>
<evidence type="ECO:0000256" key="3">
    <source>
        <dbReference type="ARBA" id="ARBA00022475"/>
    </source>
</evidence>
<keyword evidence="7" id="KW-0813">Transport</keyword>
<reference evidence="9 10" key="1">
    <citation type="submission" date="2020-04" db="EMBL/GenBank/DDBJ databases">
        <title>Draft genome of Leeia sp. IMCC25680.</title>
        <authorList>
            <person name="Song J."/>
            <person name="Cho J.-C."/>
        </authorList>
    </citation>
    <scope>NUCLEOTIDE SEQUENCE [LARGE SCALE GENOMIC DNA]</scope>
    <source>
        <strain evidence="9 10">IMCC25680</strain>
    </source>
</reference>
<evidence type="ECO:0000313" key="9">
    <source>
        <dbReference type="EMBL" id="NLR75001.1"/>
    </source>
</evidence>
<accession>A0A847RZ83</accession>
<evidence type="ECO:0000256" key="1">
    <source>
        <dbReference type="ARBA" id="ARBA00004162"/>
    </source>
</evidence>
<dbReference type="InterPro" id="IPR003400">
    <property type="entry name" value="ExbD"/>
</dbReference>
<protein>
    <submittedName>
        <fullName evidence="9">Protein TolR</fullName>
    </submittedName>
</protein>
<keyword evidence="4 7" id="KW-0812">Transmembrane</keyword>
<evidence type="ECO:0000256" key="8">
    <source>
        <dbReference type="SAM" id="Phobius"/>
    </source>
</evidence>
<comment type="subcellular location">
    <subcellularLocation>
        <location evidence="1">Cell membrane</location>
        <topology evidence="1">Single-pass membrane protein</topology>
    </subcellularLocation>
    <subcellularLocation>
        <location evidence="7">Cell membrane</location>
        <topology evidence="7">Single-pass type II membrane protein</topology>
    </subcellularLocation>
</comment>
<dbReference type="EMBL" id="JABAIM010000001">
    <property type="protein sequence ID" value="NLR75001.1"/>
    <property type="molecule type" value="Genomic_DNA"/>
</dbReference>
<organism evidence="9 10">
    <name type="scientific">Leeia aquatica</name>
    <dbReference type="NCBI Taxonomy" id="2725557"/>
    <lineage>
        <taxon>Bacteria</taxon>
        <taxon>Pseudomonadati</taxon>
        <taxon>Pseudomonadota</taxon>
        <taxon>Betaproteobacteria</taxon>
        <taxon>Neisseriales</taxon>
        <taxon>Leeiaceae</taxon>
        <taxon>Leeia</taxon>
    </lineage>
</organism>
<dbReference type="PANTHER" id="PTHR30558">
    <property type="entry name" value="EXBD MEMBRANE COMPONENT OF PMF-DRIVEN MACROMOLECULE IMPORT SYSTEM"/>
    <property type="match status" value="1"/>
</dbReference>
<keyword evidence="7" id="KW-0653">Protein transport</keyword>
<comment type="caution">
    <text evidence="9">The sequence shown here is derived from an EMBL/GenBank/DDBJ whole genome shotgun (WGS) entry which is preliminary data.</text>
</comment>
<proteinExistence type="inferred from homology"/>
<evidence type="ECO:0000256" key="2">
    <source>
        <dbReference type="ARBA" id="ARBA00005811"/>
    </source>
</evidence>
<keyword evidence="5 8" id="KW-1133">Transmembrane helix</keyword>
<keyword evidence="10" id="KW-1185">Reference proteome</keyword>
<keyword evidence="6 8" id="KW-0472">Membrane</keyword>
<dbReference type="Gene3D" id="3.30.420.270">
    <property type="match status" value="1"/>
</dbReference>
<feature type="transmembrane region" description="Helical" evidence="8">
    <location>
        <begin position="20"/>
        <end position="38"/>
    </location>
</feature>
<evidence type="ECO:0000256" key="5">
    <source>
        <dbReference type="ARBA" id="ARBA00022989"/>
    </source>
</evidence>
<sequence length="147" mass="16167">MAMRRRQRRALKSEINVVPFIDVVLVLLIVFMVAAPMMQTGQVKLPSVSHASAMATQPVQVQVIAEGEDVQYRLRAPGQPEETFRLGDLVERVVAMHDANPADSARFAVVISADREVRYESVVQVMDVLQGAGIDQVGLLVQNKASQ</sequence>
<evidence type="ECO:0000256" key="6">
    <source>
        <dbReference type="ARBA" id="ARBA00023136"/>
    </source>
</evidence>
<evidence type="ECO:0000256" key="7">
    <source>
        <dbReference type="RuleBase" id="RU003879"/>
    </source>
</evidence>
<dbReference type="AlphaFoldDB" id="A0A847RZ83"/>
<dbReference type="Proteomes" id="UP000587991">
    <property type="component" value="Unassembled WGS sequence"/>
</dbReference>
<keyword evidence="3" id="KW-1003">Cell membrane</keyword>
<dbReference type="RefSeq" id="WP_168876564.1">
    <property type="nucleotide sequence ID" value="NZ_JABAIM010000001.1"/>
</dbReference>